<dbReference type="NCBIfam" id="TIGR01384">
    <property type="entry name" value="TFS_arch"/>
    <property type="match status" value="1"/>
</dbReference>
<accession>A0A1J5T4J4</accession>
<dbReference type="PANTHER" id="PTHR11239:SF12">
    <property type="entry name" value="DNA-DIRECTED RNA POLYMERASE III SUBUNIT RPC10"/>
    <property type="match status" value="1"/>
</dbReference>
<keyword evidence="2 8" id="KW-0479">Metal-binding</keyword>
<dbReference type="InterPro" id="IPR006288">
    <property type="entry name" value="TFS"/>
</dbReference>
<dbReference type="EMBL" id="MIYV01000020">
    <property type="protein sequence ID" value="OIR11213.1"/>
    <property type="molecule type" value="Genomic_DNA"/>
</dbReference>
<dbReference type="Pfam" id="PF01096">
    <property type="entry name" value="Zn_ribbon_TFIIS"/>
    <property type="match status" value="1"/>
</dbReference>
<comment type="similarity">
    <text evidence="7 10">Belongs to the archaeal rpoM/eukaryotic RPA12/RPB9/RPC11 RNA polymerase family.</text>
</comment>
<dbReference type="InterPro" id="IPR001222">
    <property type="entry name" value="Znf_TFIIS"/>
</dbReference>
<evidence type="ECO:0000256" key="4">
    <source>
        <dbReference type="ARBA" id="ARBA00022833"/>
    </source>
</evidence>
<dbReference type="GO" id="GO:0006351">
    <property type="term" value="P:DNA-templated transcription"/>
    <property type="evidence" value="ECO:0007669"/>
    <property type="project" value="InterPro"/>
</dbReference>
<feature type="zinc finger region" description="C4-type" evidence="9">
    <location>
        <begin position="3"/>
        <end position="26"/>
    </location>
</feature>
<evidence type="ECO:0000256" key="6">
    <source>
        <dbReference type="ARBA" id="ARBA00032962"/>
    </source>
</evidence>
<keyword evidence="4 8" id="KW-0862">Zinc</keyword>
<dbReference type="PROSITE" id="PS00466">
    <property type="entry name" value="ZF_TFIIS_1"/>
    <property type="match status" value="1"/>
</dbReference>
<dbReference type="GO" id="GO:0003676">
    <property type="term" value="F:nucleic acid binding"/>
    <property type="evidence" value="ECO:0007669"/>
    <property type="project" value="InterPro"/>
</dbReference>
<evidence type="ECO:0000256" key="5">
    <source>
        <dbReference type="ARBA" id="ARBA00023015"/>
    </source>
</evidence>
<dbReference type="SMART" id="SM00440">
    <property type="entry name" value="ZnF_C2C2"/>
    <property type="match status" value="1"/>
</dbReference>
<keyword evidence="3 9" id="KW-0863">Zinc-finger</keyword>
<dbReference type="Gene3D" id="2.20.25.10">
    <property type="match status" value="1"/>
</dbReference>
<evidence type="ECO:0000256" key="10">
    <source>
        <dbReference type="RuleBase" id="RU003474"/>
    </source>
</evidence>
<evidence type="ECO:0000256" key="1">
    <source>
        <dbReference type="ARBA" id="ARBA00018272"/>
    </source>
</evidence>
<feature type="binding site" evidence="8">
    <location>
        <position position="3"/>
    </location>
    <ligand>
        <name>Zn(2+)</name>
        <dbReference type="ChEBI" id="CHEBI:29105"/>
        <label>1</label>
    </ligand>
</feature>
<evidence type="ECO:0000256" key="7">
    <source>
        <dbReference type="PIRNR" id="PIRNR005586"/>
    </source>
</evidence>
<evidence type="ECO:0000259" key="11">
    <source>
        <dbReference type="PROSITE" id="PS51133"/>
    </source>
</evidence>
<feature type="binding site" evidence="8">
    <location>
        <position position="92"/>
    </location>
    <ligand>
        <name>Zn(2+)</name>
        <dbReference type="ChEBI" id="CHEBI:29105"/>
        <label>2</label>
    </ligand>
</feature>
<dbReference type="PANTHER" id="PTHR11239">
    <property type="entry name" value="DNA-DIRECTED RNA POLYMERASE"/>
    <property type="match status" value="1"/>
</dbReference>
<name>A0A1J5T4J4_9ARCH</name>
<dbReference type="InterPro" id="IPR001529">
    <property type="entry name" value="Zn_ribbon_RPB9"/>
</dbReference>
<feature type="binding site" evidence="8">
    <location>
        <position position="64"/>
    </location>
    <ligand>
        <name>Zn(2+)</name>
        <dbReference type="ChEBI" id="CHEBI:29105"/>
        <label>2</label>
    </ligand>
</feature>
<dbReference type="CDD" id="cd10511">
    <property type="entry name" value="Zn-ribbon_TFS"/>
    <property type="match status" value="1"/>
</dbReference>
<dbReference type="AlphaFoldDB" id="A0A1J5T4J4"/>
<comment type="caution">
    <text evidence="12">The sequence shown here is derived from an EMBL/GenBank/DDBJ whole genome shotgun (WGS) entry which is preliminary data.</text>
</comment>
<evidence type="ECO:0000313" key="12">
    <source>
        <dbReference type="EMBL" id="OIR11213.1"/>
    </source>
</evidence>
<evidence type="ECO:0000256" key="3">
    <source>
        <dbReference type="ARBA" id="ARBA00022771"/>
    </source>
</evidence>
<feature type="domain" description="TFIIS-type" evidence="11">
    <location>
        <begin position="60"/>
        <end position="102"/>
    </location>
</feature>
<organism evidence="12 13">
    <name type="scientific">Marine Group III euryarchaeote CG-Epi6</name>
    <dbReference type="NCBI Taxonomy" id="1889000"/>
    <lineage>
        <taxon>Archaea</taxon>
        <taxon>Methanobacteriati</taxon>
        <taxon>Thermoplasmatota</taxon>
        <taxon>Thermoplasmata</taxon>
        <taxon>Candidatus Thermoprofundales</taxon>
    </lineage>
</organism>
<dbReference type="PIRSF" id="PIRSF005586">
    <property type="entry name" value="RNApol_RpoM"/>
    <property type="match status" value="1"/>
</dbReference>
<dbReference type="PROSITE" id="PS51133">
    <property type="entry name" value="ZF_TFIIS_2"/>
    <property type="match status" value="1"/>
</dbReference>
<sequence length="104" mass="11932">MFCPKCKSMLVLNRATGQRECKRPNCGHSESKGKTKITSREMEKKEIVVTEGLEGTLPTAKIICEKCGHNEASWVIRQTRAADEPSTRIYQCTNVKCKHKWREY</sequence>
<dbReference type="InterPro" id="IPR012164">
    <property type="entry name" value="Rpa12/Rpb9/Rpc10/TFS"/>
</dbReference>
<feature type="binding site" evidence="8">
    <location>
        <position position="26"/>
    </location>
    <ligand>
        <name>Zn(2+)</name>
        <dbReference type="ChEBI" id="CHEBI:29105"/>
        <label>1</label>
    </ligand>
</feature>
<gene>
    <name evidence="12" type="ORF">BEU03_00495</name>
</gene>
<reference evidence="12 13" key="1">
    <citation type="submission" date="2016-08" db="EMBL/GenBank/DDBJ databases">
        <title>New Insights into Marine Group III Euryarchaeota, from dark to light.</title>
        <authorList>
            <person name="Haro-Moreno J.M."/>
            <person name="Rodriguez-Valera F."/>
            <person name="Lopez-Garcia P."/>
            <person name="Moreira D."/>
            <person name="Martin-Cuadrado A.B."/>
        </authorList>
    </citation>
    <scope>NUCLEOTIDE SEQUENCE [LARGE SCALE GENOMIC DNA]</scope>
    <source>
        <strain evidence="12">CG-Epi6</strain>
    </source>
</reference>
<dbReference type="GO" id="GO:0003899">
    <property type="term" value="F:DNA-directed RNA polymerase activity"/>
    <property type="evidence" value="ECO:0007669"/>
    <property type="project" value="InterPro"/>
</dbReference>
<proteinExistence type="inferred from homology"/>
<evidence type="ECO:0000313" key="13">
    <source>
        <dbReference type="Proteomes" id="UP000183403"/>
    </source>
</evidence>
<feature type="binding site" evidence="8">
    <location>
        <position position="67"/>
    </location>
    <ligand>
        <name>Zn(2+)</name>
        <dbReference type="ChEBI" id="CHEBI:29105"/>
        <label>2</label>
    </ligand>
</feature>
<protein>
    <recommendedName>
        <fullName evidence="1">Transcription factor S</fullName>
    </recommendedName>
    <alternativeName>
        <fullName evidence="6">Transcription elongation factor IIS/RNA polymerase subunit homolog</fullName>
    </alternativeName>
</protein>
<dbReference type="SUPFAM" id="SSF57783">
    <property type="entry name" value="Zinc beta-ribbon"/>
    <property type="match status" value="1"/>
</dbReference>
<dbReference type="SMART" id="SM00661">
    <property type="entry name" value="RPOL9"/>
    <property type="match status" value="1"/>
</dbReference>
<dbReference type="GO" id="GO:0008270">
    <property type="term" value="F:zinc ion binding"/>
    <property type="evidence" value="ECO:0007669"/>
    <property type="project" value="UniProtKB-KW"/>
</dbReference>
<feature type="binding site" evidence="8">
    <location>
        <position position="6"/>
    </location>
    <ligand>
        <name>Zn(2+)</name>
        <dbReference type="ChEBI" id="CHEBI:29105"/>
        <label>1</label>
    </ligand>
</feature>
<evidence type="ECO:0000256" key="8">
    <source>
        <dbReference type="PIRSR" id="PIRSR005586-1"/>
    </source>
</evidence>
<feature type="binding site" evidence="8">
    <location>
        <position position="97"/>
    </location>
    <ligand>
        <name>Zn(2+)</name>
        <dbReference type="ChEBI" id="CHEBI:29105"/>
        <label>2</label>
    </ligand>
</feature>
<dbReference type="Proteomes" id="UP000183403">
    <property type="component" value="Unassembled WGS sequence"/>
</dbReference>
<dbReference type="GO" id="GO:0006355">
    <property type="term" value="P:regulation of DNA-templated transcription"/>
    <property type="evidence" value="ECO:0007669"/>
    <property type="project" value="InterPro"/>
</dbReference>
<evidence type="ECO:0000256" key="9">
    <source>
        <dbReference type="PIRSR" id="PIRSR005586-2"/>
    </source>
</evidence>
<keyword evidence="5" id="KW-0805">Transcription regulation</keyword>
<evidence type="ECO:0000256" key="2">
    <source>
        <dbReference type="ARBA" id="ARBA00022723"/>
    </source>
</evidence>
<keyword evidence="7 10" id="KW-0804">Transcription</keyword>